<evidence type="ECO:0000313" key="3">
    <source>
        <dbReference type="Proteomes" id="UP000663834"/>
    </source>
</evidence>
<gene>
    <name evidence="2" type="ORF">KQP761_LOCUS29672</name>
</gene>
<dbReference type="OrthoDB" id="10015795at2759"/>
<organism evidence="2 3">
    <name type="scientific">Rotaria magnacalcarata</name>
    <dbReference type="NCBI Taxonomy" id="392030"/>
    <lineage>
        <taxon>Eukaryota</taxon>
        <taxon>Metazoa</taxon>
        <taxon>Spiralia</taxon>
        <taxon>Gnathifera</taxon>
        <taxon>Rotifera</taxon>
        <taxon>Eurotatoria</taxon>
        <taxon>Bdelloidea</taxon>
        <taxon>Philodinida</taxon>
        <taxon>Philodinidae</taxon>
        <taxon>Rotaria</taxon>
    </lineage>
</organism>
<dbReference type="AlphaFoldDB" id="A0A816EG63"/>
<proteinExistence type="predicted"/>
<name>A0A816EG63_9BILA</name>
<accession>A0A816EG63</accession>
<feature type="compositionally biased region" description="Acidic residues" evidence="1">
    <location>
        <begin position="873"/>
        <end position="888"/>
    </location>
</feature>
<dbReference type="EMBL" id="CAJNOW010016355">
    <property type="protein sequence ID" value="CAF1649438.1"/>
    <property type="molecule type" value="Genomic_DNA"/>
</dbReference>
<evidence type="ECO:0000256" key="1">
    <source>
        <dbReference type="SAM" id="MobiDB-lite"/>
    </source>
</evidence>
<sequence length="1152" mass="132617">MFNSRMPYIARVRRQQQQRRKKRKASLDILHNSDSYVTSSDDDLFMNYKAEHPINTHEDTTYENIARDNNIRKVTVSKPDGLLQPNDLNANTVTYISNCDDDDGDNNIDWNENLVDLSPDSSLRLYENSHMSVKAAATSIMSMAIEFNFAKNVIEKILKVIKSFLPTPNMLPTTLTSILKLFHETSTTSSEFYCNLCLKLCTLRSGRKLCINEKCKLFNKVLRNRNISEVVTFDIKQQLKSITARNISLFGNNKFAEPFDISCGSYYKEMMILLNTSNQMSKTQTCSISLNIHTDGAPLVRTTKSSLWPCMASIVELPPQVRENQKNIIILCLWNSSIKSSVNLFMKDSIQQLLDLATPFTLSINDLQFSISVRTQLFLADLPAKALFWKTINYNGYNACTNCFTEGEYKSRQVLYPYNKNNYRQRTHVEFLATAEEVDNRTSNEHKNSSIYGVKGLLCILSYLPSTIVSHFALYSMFIKLLHSPRSIDEIKLADKIIHYYCHTAPQIYSETIELFSLHAHLHLPQQVLTDDGLCFTSAFCFESTIRYLKKKAHGTRQLATQSSDWINIGTAIKQNSFQLSTPIAINNSSFDQYRHEFLNILHDYNGNKNDIILFLRYKDIFVTYHSRLYDLRFNCSSCIVSYKTAESSIEYGQTIVFFQHNTDYYGFVQKYTDTKKRINDYVVIPEELKEKLNEIFPARSLSQSYTIVPVTNICHKCIEVEHNDHVFLSEMTQNAYAKLYTTEARGKKDAEFAFISYMDEPNSFSVVSIKRLINADSFGTLIEMEKLAQEAEELSTYKMNSDVVSDTEEWLKRKKSSTKKNNDKTSLLDKQLTELHTFDFDAYRTYTTLDTCLFDEPDKAADCSRILSDKDDHDDDNNYESSCDEERDTIKTTDDHVFNSTFNRILTSKPRKRTSRVSREIPVKRLRVNDTSSPTANQEKLGVNQSLFSPIKEINYNLDQLRKQIAGLGHSHEQHQKTLNLILNNQKKIAKAMRSHKIPIVLFDEIGRELPSSTTDSYTATCDSTTGEQIELLQIPADKTNPNKFVLKAIDRVFKEGKELLDIDPRSIDTDDRIRAIRDAVKIKFGLKNDELATVWIPMLECIKSKRRNFKAKLRNTIISSSVFLEKFYSLSTFFLLDENSRRIDLESLPL</sequence>
<protein>
    <submittedName>
        <fullName evidence="2">Uncharacterized protein</fullName>
    </submittedName>
</protein>
<comment type="caution">
    <text evidence="2">The sequence shown here is derived from an EMBL/GenBank/DDBJ whole genome shotgun (WGS) entry which is preliminary data.</text>
</comment>
<evidence type="ECO:0000313" key="2">
    <source>
        <dbReference type="EMBL" id="CAF1649438.1"/>
    </source>
</evidence>
<feature type="region of interest" description="Disordered" evidence="1">
    <location>
        <begin position="867"/>
        <end position="888"/>
    </location>
</feature>
<dbReference type="Proteomes" id="UP000663834">
    <property type="component" value="Unassembled WGS sequence"/>
</dbReference>
<reference evidence="2" key="1">
    <citation type="submission" date="2021-02" db="EMBL/GenBank/DDBJ databases">
        <authorList>
            <person name="Nowell W R."/>
        </authorList>
    </citation>
    <scope>NUCLEOTIDE SEQUENCE</scope>
</reference>